<evidence type="ECO:0000313" key="14">
    <source>
        <dbReference type="EMBL" id="KAK5992811.1"/>
    </source>
</evidence>
<dbReference type="SUPFAM" id="SSF55729">
    <property type="entry name" value="Acyl-CoA N-acyltransferases (Nat)"/>
    <property type="match status" value="1"/>
</dbReference>
<feature type="region of interest" description="Disordered" evidence="12">
    <location>
        <begin position="1"/>
        <end position="37"/>
    </location>
</feature>
<dbReference type="InterPro" id="IPR039949">
    <property type="entry name" value="NAA40"/>
</dbReference>
<comment type="subcellular location">
    <subcellularLocation>
        <location evidence="2">Cytoplasm</location>
    </subcellularLocation>
    <subcellularLocation>
        <location evidence="1">Nucleus</location>
    </subcellularLocation>
</comment>
<protein>
    <recommendedName>
        <fullName evidence="5">N-alpha-acetyltransferase 40</fullName>
        <ecNumber evidence="4">2.3.1.257</ecNumber>
    </recommendedName>
</protein>
<keyword evidence="8" id="KW-0539">Nucleus</keyword>
<sequence length="251" mass="28400">MGSAEETHSSLDHEPKAKQQVANILQPRKAAKKSQALSPIEMANKASSEDFIHDYLKPEPDWTEWTHPSTQSHYTLSLLQSGHLSAEELKSCFEVIESTSGNDYRGSSLGWHPAMKGKEMRSPDLRYILVKDESNIIKGFTSLMPTFENHEQVVYCYEIHLLPELQRTGLGKKLLGYLMTIAENIPSTEKVMLTCFTSNSSGLKFYDKMGFTTDDFSPRERKLRGGKVVMPDYVILSRRTRQSRPGAPARE</sequence>
<evidence type="ECO:0000256" key="11">
    <source>
        <dbReference type="ARBA" id="ARBA00049524"/>
    </source>
</evidence>
<feature type="compositionally biased region" description="Basic and acidic residues" evidence="12">
    <location>
        <begin position="1"/>
        <end position="17"/>
    </location>
</feature>
<evidence type="ECO:0000256" key="6">
    <source>
        <dbReference type="ARBA" id="ARBA00022490"/>
    </source>
</evidence>
<organism evidence="14 15">
    <name type="scientific">Cladobotryum mycophilum</name>
    <dbReference type="NCBI Taxonomy" id="491253"/>
    <lineage>
        <taxon>Eukaryota</taxon>
        <taxon>Fungi</taxon>
        <taxon>Dikarya</taxon>
        <taxon>Ascomycota</taxon>
        <taxon>Pezizomycotina</taxon>
        <taxon>Sordariomycetes</taxon>
        <taxon>Hypocreomycetidae</taxon>
        <taxon>Hypocreales</taxon>
        <taxon>Hypocreaceae</taxon>
        <taxon>Cladobotryum</taxon>
    </lineage>
</organism>
<evidence type="ECO:0000256" key="12">
    <source>
        <dbReference type="SAM" id="MobiDB-lite"/>
    </source>
</evidence>
<evidence type="ECO:0000256" key="4">
    <source>
        <dbReference type="ARBA" id="ARBA00012950"/>
    </source>
</evidence>
<comment type="catalytic activity">
    <reaction evidence="11">
        <text>N-terminal L-seryl-[histone H4] + acetyl-CoA = N-terminal N(alpha)-acetyl-L-seryl-[histone H4] + CoA + H(+)</text>
        <dbReference type="Rhea" id="RHEA:50596"/>
        <dbReference type="Rhea" id="RHEA-COMP:12740"/>
        <dbReference type="Rhea" id="RHEA-COMP:12743"/>
        <dbReference type="ChEBI" id="CHEBI:15378"/>
        <dbReference type="ChEBI" id="CHEBI:57287"/>
        <dbReference type="ChEBI" id="CHEBI:57288"/>
        <dbReference type="ChEBI" id="CHEBI:64738"/>
        <dbReference type="ChEBI" id="CHEBI:83690"/>
        <dbReference type="EC" id="2.3.1.257"/>
    </reaction>
</comment>
<dbReference type="InterPro" id="IPR016181">
    <property type="entry name" value="Acyl_CoA_acyltransferase"/>
</dbReference>
<comment type="caution">
    <text evidence="14">The sequence shown here is derived from an EMBL/GenBank/DDBJ whole genome shotgun (WGS) entry which is preliminary data.</text>
</comment>
<evidence type="ECO:0000259" key="13">
    <source>
        <dbReference type="PROSITE" id="PS51186"/>
    </source>
</evidence>
<evidence type="ECO:0000256" key="2">
    <source>
        <dbReference type="ARBA" id="ARBA00004496"/>
    </source>
</evidence>
<keyword evidence="15" id="KW-1185">Reference proteome</keyword>
<comment type="catalytic activity">
    <reaction evidence="10">
        <text>N-terminal L-seryl-[histone H2A] + acetyl-CoA = N-terminal N(alpha)-acetyl-L-seryl-[histone H2A] + CoA + H(+)</text>
        <dbReference type="Rhea" id="RHEA:50600"/>
        <dbReference type="Rhea" id="RHEA-COMP:12742"/>
        <dbReference type="Rhea" id="RHEA-COMP:12744"/>
        <dbReference type="ChEBI" id="CHEBI:15378"/>
        <dbReference type="ChEBI" id="CHEBI:57287"/>
        <dbReference type="ChEBI" id="CHEBI:57288"/>
        <dbReference type="ChEBI" id="CHEBI:64738"/>
        <dbReference type="ChEBI" id="CHEBI:83690"/>
        <dbReference type="EC" id="2.3.1.257"/>
    </reaction>
</comment>
<evidence type="ECO:0000256" key="7">
    <source>
        <dbReference type="ARBA" id="ARBA00022679"/>
    </source>
</evidence>
<evidence type="ECO:0000256" key="1">
    <source>
        <dbReference type="ARBA" id="ARBA00004123"/>
    </source>
</evidence>
<dbReference type="Proteomes" id="UP001338125">
    <property type="component" value="Unassembled WGS sequence"/>
</dbReference>
<dbReference type="EC" id="2.3.1.257" evidence="4"/>
<evidence type="ECO:0000256" key="10">
    <source>
        <dbReference type="ARBA" id="ARBA00047821"/>
    </source>
</evidence>
<evidence type="ECO:0000313" key="15">
    <source>
        <dbReference type="Proteomes" id="UP001338125"/>
    </source>
</evidence>
<feature type="domain" description="N-acetyltransferase" evidence="13">
    <location>
        <begin position="74"/>
        <end position="235"/>
    </location>
</feature>
<comment type="similarity">
    <text evidence="3">Belongs to the acetyltransferase family. NAA40 subfamily.</text>
</comment>
<evidence type="ECO:0000256" key="9">
    <source>
        <dbReference type="ARBA" id="ARBA00023315"/>
    </source>
</evidence>
<keyword evidence="6" id="KW-0963">Cytoplasm</keyword>
<dbReference type="EMBL" id="JAVFKD010000012">
    <property type="protein sequence ID" value="KAK5992811.1"/>
    <property type="molecule type" value="Genomic_DNA"/>
</dbReference>
<dbReference type="CDD" id="cd04301">
    <property type="entry name" value="NAT_SF"/>
    <property type="match status" value="1"/>
</dbReference>
<evidence type="ECO:0000256" key="5">
    <source>
        <dbReference type="ARBA" id="ARBA00015043"/>
    </source>
</evidence>
<dbReference type="PANTHER" id="PTHR20531">
    <property type="entry name" value="N-ALPHA-ACETYLTRANSFERASE 40"/>
    <property type="match status" value="1"/>
</dbReference>
<dbReference type="PROSITE" id="PS51186">
    <property type="entry name" value="GNAT"/>
    <property type="match status" value="1"/>
</dbReference>
<accession>A0ABR0SM69</accession>
<evidence type="ECO:0000256" key="8">
    <source>
        <dbReference type="ARBA" id="ARBA00023242"/>
    </source>
</evidence>
<gene>
    <name evidence="14" type="ORF">PT974_06230</name>
</gene>
<keyword evidence="9" id="KW-0012">Acyltransferase</keyword>
<reference evidence="14 15" key="1">
    <citation type="submission" date="2024-01" db="EMBL/GenBank/DDBJ databases">
        <title>Complete genome of Cladobotryum mycophilum ATHUM6906.</title>
        <authorList>
            <person name="Christinaki A.C."/>
            <person name="Myridakis A.I."/>
            <person name="Kouvelis V.N."/>
        </authorList>
    </citation>
    <scope>NUCLEOTIDE SEQUENCE [LARGE SCALE GENOMIC DNA]</scope>
    <source>
        <strain evidence="14 15">ATHUM6906</strain>
    </source>
</reference>
<name>A0ABR0SM69_9HYPO</name>
<dbReference type="InterPro" id="IPR000182">
    <property type="entry name" value="GNAT_dom"/>
</dbReference>
<dbReference type="Gene3D" id="3.40.630.30">
    <property type="match status" value="1"/>
</dbReference>
<evidence type="ECO:0000256" key="3">
    <source>
        <dbReference type="ARBA" id="ARBA00008870"/>
    </source>
</evidence>
<dbReference type="Pfam" id="PF00583">
    <property type="entry name" value="Acetyltransf_1"/>
    <property type="match status" value="1"/>
</dbReference>
<dbReference type="PANTHER" id="PTHR20531:SF1">
    <property type="entry name" value="N-ALPHA-ACETYLTRANSFERASE 40"/>
    <property type="match status" value="1"/>
</dbReference>
<proteinExistence type="inferred from homology"/>
<keyword evidence="7" id="KW-0808">Transferase</keyword>